<name>A0A4P6KFV3_9MICO</name>
<reference evidence="2 3" key="1">
    <citation type="submission" date="2019-02" db="EMBL/GenBank/DDBJ databases">
        <authorList>
            <person name="Sun L."/>
            <person name="Pan D."/>
            <person name="Wu X."/>
        </authorList>
    </citation>
    <scope>NUCLEOTIDE SEQUENCE [LARGE SCALE GENOMIC DNA]</scope>
    <source>
        <strain evidence="2 3">JW-1</strain>
    </source>
</reference>
<sequence length="273" mass="30643">MSIFQELHALGGITQTSRLVELGHTHYRIRKAFASGDLTRPRRGWIALRSADPQLLFAARHGVALTCITQAKRWGLWVFEHDRPHVAAPGGRHVDLAGKTVHRRRPLVLRPPGTLADGVENMLDCVAACQPHDAALAVWDSALQKRLIDFEALAALPLRGNARALLAECSPFADSGLETFFRTRLRWLRIPIRQQIWIHGHRVDFLVGDRLVVQLDGRDHSGAQRSEDNRHDAALIQRGYHVIRVSYAQLVYSWPEVQDAVLGAIARGLHHAR</sequence>
<dbReference type="AlphaFoldDB" id="A0A4P6KFV3"/>
<dbReference type="EMBL" id="CP035806">
    <property type="protein sequence ID" value="QBE49365.1"/>
    <property type="molecule type" value="Genomic_DNA"/>
</dbReference>
<feature type="domain" description="DUF559" evidence="1">
    <location>
        <begin position="187"/>
        <end position="263"/>
    </location>
</feature>
<protein>
    <submittedName>
        <fullName evidence="2">DUF559 domain-containing protein</fullName>
    </submittedName>
</protein>
<accession>A0A4P6KFV3</accession>
<organism evidence="2 3">
    <name type="scientific">Leucobacter triazinivorans</name>
    <dbReference type="NCBI Taxonomy" id="1784719"/>
    <lineage>
        <taxon>Bacteria</taxon>
        <taxon>Bacillati</taxon>
        <taxon>Actinomycetota</taxon>
        <taxon>Actinomycetes</taxon>
        <taxon>Micrococcales</taxon>
        <taxon>Microbacteriaceae</taxon>
        <taxon>Leucobacter</taxon>
    </lineage>
</organism>
<dbReference type="RefSeq" id="WP_130110494.1">
    <property type="nucleotide sequence ID" value="NZ_CP035806.1"/>
</dbReference>
<dbReference type="InterPro" id="IPR007569">
    <property type="entry name" value="DUF559"/>
</dbReference>
<keyword evidence="3" id="KW-1185">Reference proteome</keyword>
<proteinExistence type="predicted"/>
<dbReference type="Gene3D" id="3.40.960.10">
    <property type="entry name" value="VSR Endonuclease"/>
    <property type="match status" value="1"/>
</dbReference>
<dbReference type="OrthoDB" id="4701311at2"/>
<gene>
    <name evidence="2" type="ORF">EVS81_11385</name>
</gene>
<dbReference type="KEGG" id="ltr:EVS81_11385"/>
<evidence type="ECO:0000313" key="3">
    <source>
        <dbReference type="Proteomes" id="UP000289260"/>
    </source>
</evidence>
<dbReference type="Pfam" id="PF04480">
    <property type="entry name" value="DUF559"/>
    <property type="match status" value="1"/>
</dbReference>
<dbReference type="Proteomes" id="UP000289260">
    <property type="component" value="Chromosome"/>
</dbReference>
<evidence type="ECO:0000313" key="2">
    <source>
        <dbReference type="EMBL" id="QBE49365.1"/>
    </source>
</evidence>
<evidence type="ECO:0000259" key="1">
    <source>
        <dbReference type="Pfam" id="PF04480"/>
    </source>
</evidence>